<keyword evidence="3" id="KW-0347">Helicase</keyword>
<name>A0A4V4LSL4_9BASI</name>
<reference evidence="12 13" key="1">
    <citation type="submission" date="2019-03" db="EMBL/GenBank/DDBJ databases">
        <title>Sequencing 23 genomes of Wallemia ichthyophaga.</title>
        <authorList>
            <person name="Gostincar C."/>
        </authorList>
    </citation>
    <scope>NUCLEOTIDE SEQUENCE [LARGE SCALE GENOMIC DNA]</scope>
    <source>
        <strain evidence="12 13">EXF-5753</strain>
    </source>
</reference>
<evidence type="ECO:0000256" key="3">
    <source>
        <dbReference type="ARBA" id="ARBA00022806"/>
    </source>
</evidence>
<dbReference type="EMBL" id="SPNW01000070">
    <property type="protein sequence ID" value="TIA86953.1"/>
    <property type="molecule type" value="Genomic_DNA"/>
</dbReference>
<feature type="compositionally biased region" description="Low complexity" evidence="8">
    <location>
        <begin position="1550"/>
        <end position="1561"/>
    </location>
</feature>
<dbReference type="PROSITE" id="PS50137">
    <property type="entry name" value="DS_RBD"/>
    <property type="match status" value="1"/>
</dbReference>
<feature type="compositionally biased region" description="Basic and acidic residues" evidence="8">
    <location>
        <begin position="1569"/>
        <end position="1579"/>
    </location>
</feature>
<protein>
    <recommendedName>
        <fullName evidence="14">P-loop containing nucleoside triphosphate hydrolase protein</fullName>
    </recommendedName>
</protein>
<evidence type="ECO:0000256" key="8">
    <source>
        <dbReference type="SAM" id="MobiDB-lite"/>
    </source>
</evidence>
<keyword evidence="5 7" id="KW-0694">RNA-binding</keyword>
<dbReference type="SUPFAM" id="SSF52540">
    <property type="entry name" value="P-loop containing nucleoside triphosphate hydrolases"/>
    <property type="match status" value="1"/>
</dbReference>
<dbReference type="Pfam" id="PF04408">
    <property type="entry name" value="WHD_HA2"/>
    <property type="match status" value="1"/>
</dbReference>
<feature type="compositionally biased region" description="Basic residues" evidence="8">
    <location>
        <begin position="347"/>
        <end position="357"/>
    </location>
</feature>
<feature type="region of interest" description="Disordered" evidence="8">
    <location>
        <begin position="1269"/>
        <end position="1324"/>
    </location>
</feature>
<dbReference type="CDD" id="cd17917">
    <property type="entry name" value="DEXHc_RHA-like"/>
    <property type="match status" value="1"/>
</dbReference>
<dbReference type="Pfam" id="PF00271">
    <property type="entry name" value="Helicase_C"/>
    <property type="match status" value="1"/>
</dbReference>
<dbReference type="GO" id="GO:0016787">
    <property type="term" value="F:hydrolase activity"/>
    <property type="evidence" value="ECO:0007669"/>
    <property type="project" value="UniProtKB-KW"/>
</dbReference>
<feature type="compositionally biased region" description="Polar residues" evidence="8">
    <location>
        <begin position="1395"/>
        <end position="1405"/>
    </location>
</feature>
<evidence type="ECO:0000313" key="13">
    <source>
        <dbReference type="Proteomes" id="UP000310189"/>
    </source>
</evidence>
<feature type="compositionally biased region" description="Low complexity" evidence="8">
    <location>
        <begin position="1274"/>
        <end position="1287"/>
    </location>
</feature>
<dbReference type="Pfam" id="PF00270">
    <property type="entry name" value="DEAD"/>
    <property type="match status" value="1"/>
</dbReference>
<feature type="compositionally biased region" description="Polar residues" evidence="8">
    <location>
        <begin position="1454"/>
        <end position="1473"/>
    </location>
</feature>
<evidence type="ECO:0000313" key="12">
    <source>
        <dbReference type="EMBL" id="TIA86953.1"/>
    </source>
</evidence>
<evidence type="ECO:0000256" key="7">
    <source>
        <dbReference type="PROSITE-ProRule" id="PRU00266"/>
    </source>
</evidence>
<feature type="region of interest" description="Disordered" evidence="8">
    <location>
        <begin position="1350"/>
        <end position="1474"/>
    </location>
</feature>
<dbReference type="FunFam" id="3.40.50.300:FF:001714">
    <property type="entry name" value="ATP-dependent DEAD/H RNA helicase, putative"/>
    <property type="match status" value="1"/>
</dbReference>
<dbReference type="InterPro" id="IPR027417">
    <property type="entry name" value="P-loop_NTPase"/>
</dbReference>
<feature type="compositionally biased region" description="Basic and acidic residues" evidence="8">
    <location>
        <begin position="1750"/>
        <end position="1808"/>
    </location>
</feature>
<feature type="region of interest" description="Disordered" evidence="8">
    <location>
        <begin position="1733"/>
        <end position="1853"/>
    </location>
</feature>
<keyword evidence="2" id="KW-0378">Hydrolase</keyword>
<feature type="compositionally biased region" description="Low complexity" evidence="8">
    <location>
        <begin position="1413"/>
        <end position="1430"/>
    </location>
</feature>
<dbReference type="GO" id="GO:0003723">
    <property type="term" value="F:RNA binding"/>
    <property type="evidence" value="ECO:0007669"/>
    <property type="project" value="UniProtKB-UniRule"/>
</dbReference>
<evidence type="ECO:0008006" key="14">
    <source>
        <dbReference type="Google" id="ProtNLM"/>
    </source>
</evidence>
<feature type="compositionally biased region" description="Polar residues" evidence="8">
    <location>
        <begin position="327"/>
        <end position="336"/>
    </location>
</feature>
<keyword evidence="4" id="KW-0067">ATP-binding</keyword>
<dbReference type="SMART" id="SM00490">
    <property type="entry name" value="HELICc"/>
    <property type="match status" value="1"/>
</dbReference>
<dbReference type="InterPro" id="IPR011545">
    <property type="entry name" value="DEAD/DEAH_box_helicase_dom"/>
</dbReference>
<feature type="compositionally biased region" description="Basic and acidic residues" evidence="8">
    <location>
        <begin position="1500"/>
        <end position="1510"/>
    </location>
</feature>
<feature type="domain" description="Helicase ATP-binding" evidence="10">
    <location>
        <begin position="400"/>
        <end position="589"/>
    </location>
</feature>
<feature type="compositionally biased region" description="Low complexity" evidence="8">
    <location>
        <begin position="1306"/>
        <end position="1320"/>
    </location>
</feature>
<feature type="compositionally biased region" description="Polar residues" evidence="8">
    <location>
        <begin position="1512"/>
        <end position="1528"/>
    </location>
</feature>
<feature type="domain" description="DRBM" evidence="9">
    <location>
        <begin position="71"/>
        <end position="143"/>
    </location>
</feature>
<feature type="domain" description="Helicase C-terminal" evidence="11">
    <location>
        <begin position="657"/>
        <end position="833"/>
    </location>
</feature>
<dbReference type="Gene3D" id="3.30.160.20">
    <property type="match status" value="1"/>
</dbReference>
<dbReference type="InterPro" id="IPR014720">
    <property type="entry name" value="dsRBD_dom"/>
</dbReference>
<gene>
    <name evidence="12" type="ORF">E3P99_03496</name>
</gene>
<feature type="region of interest" description="Disordered" evidence="8">
    <location>
        <begin position="1647"/>
        <end position="1689"/>
    </location>
</feature>
<evidence type="ECO:0000259" key="10">
    <source>
        <dbReference type="PROSITE" id="PS51192"/>
    </source>
</evidence>
<feature type="region of interest" description="Disordered" evidence="8">
    <location>
        <begin position="1495"/>
        <end position="1584"/>
    </location>
</feature>
<dbReference type="SUPFAM" id="SSF54768">
    <property type="entry name" value="dsRNA-binding domain-like"/>
    <property type="match status" value="1"/>
</dbReference>
<comment type="similarity">
    <text evidence="6">Belongs to the DExH box helicase family.</text>
</comment>
<dbReference type="Pfam" id="PF21010">
    <property type="entry name" value="HA2_C"/>
    <property type="match status" value="1"/>
</dbReference>
<dbReference type="OrthoDB" id="28053at2759"/>
<feature type="compositionally biased region" description="Polar residues" evidence="8">
    <location>
        <begin position="1810"/>
        <end position="1820"/>
    </location>
</feature>
<dbReference type="PANTHER" id="PTHR18934:SF203">
    <property type="entry name" value="ATP-DEPENDENT RNA HELICASE A"/>
    <property type="match status" value="1"/>
</dbReference>
<evidence type="ECO:0000256" key="6">
    <source>
        <dbReference type="ARBA" id="ARBA00060772"/>
    </source>
</evidence>
<feature type="compositionally biased region" description="Polar residues" evidence="8">
    <location>
        <begin position="1"/>
        <end position="27"/>
    </location>
</feature>
<dbReference type="CDD" id="cd18791">
    <property type="entry name" value="SF2_C_RHA"/>
    <property type="match status" value="1"/>
</dbReference>
<dbReference type="InterPro" id="IPR007502">
    <property type="entry name" value="Helicase-assoc_dom"/>
</dbReference>
<accession>A0A4V4LSL4</accession>
<organism evidence="12 13">
    <name type="scientific">Wallemia hederae</name>
    <dbReference type="NCBI Taxonomy" id="1540922"/>
    <lineage>
        <taxon>Eukaryota</taxon>
        <taxon>Fungi</taxon>
        <taxon>Dikarya</taxon>
        <taxon>Basidiomycota</taxon>
        <taxon>Wallemiomycotina</taxon>
        <taxon>Wallemiomycetes</taxon>
        <taxon>Wallemiales</taxon>
        <taxon>Wallemiaceae</taxon>
        <taxon>Wallemia</taxon>
    </lineage>
</organism>
<evidence type="ECO:0000256" key="5">
    <source>
        <dbReference type="ARBA" id="ARBA00022884"/>
    </source>
</evidence>
<evidence type="ECO:0000256" key="4">
    <source>
        <dbReference type="ARBA" id="ARBA00022840"/>
    </source>
</evidence>
<evidence type="ECO:0000259" key="11">
    <source>
        <dbReference type="PROSITE" id="PS51194"/>
    </source>
</evidence>
<feature type="region of interest" description="Disordered" evidence="8">
    <location>
        <begin position="313"/>
        <end position="364"/>
    </location>
</feature>
<dbReference type="Proteomes" id="UP000310189">
    <property type="component" value="Unassembled WGS sequence"/>
</dbReference>
<dbReference type="FunFam" id="1.20.120.1080:FF:000002">
    <property type="entry name" value="Putative ATP-dependent RNA helicase DHX36"/>
    <property type="match status" value="1"/>
</dbReference>
<dbReference type="PROSITE" id="PS51192">
    <property type="entry name" value="HELICASE_ATP_BIND_1"/>
    <property type="match status" value="1"/>
</dbReference>
<feature type="region of interest" description="Disordered" evidence="8">
    <location>
        <begin position="1"/>
        <end position="50"/>
    </location>
</feature>
<dbReference type="Gene3D" id="3.40.50.300">
    <property type="entry name" value="P-loop containing nucleotide triphosphate hydrolases"/>
    <property type="match status" value="2"/>
</dbReference>
<comment type="caution">
    <text evidence="12">The sequence shown here is derived from an EMBL/GenBank/DDBJ whole genome shotgun (WGS) entry which is preliminary data.</text>
</comment>
<dbReference type="GO" id="GO:0005524">
    <property type="term" value="F:ATP binding"/>
    <property type="evidence" value="ECO:0007669"/>
    <property type="project" value="UniProtKB-KW"/>
</dbReference>
<dbReference type="GO" id="GO:0004386">
    <property type="term" value="F:helicase activity"/>
    <property type="evidence" value="ECO:0007669"/>
    <property type="project" value="UniProtKB-KW"/>
</dbReference>
<feature type="compositionally biased region" description="Polar residues" evidence="8">
    <location>
        <begin position="1673"/>
        <end position="1689"/>
    </location>
</feature>
<dbReference type="PANTHER" id="PTHR18934">
    <property type="entry name" value="ATP-DEPENDENT RNA HELICASE"/>
    <property type="match status" value="1"/>
</dbReference>
<proteinExistence type="inferred from homology"/>
<keyword evidence="1" id="KW-0547">Nucleotide-binding</keyword>
<dbReference type="PROSITE" id="PS51194">
    <property type="entry name" value="HELICASE_CTER"/>
    <property type="match status" value="1"/>
</dbReference>
<dbReference type="SMART" id="SM00847">
    <property type="entry name" value="HA2"/>
    <property type="match status" value="1"/>
</dbReference>
<evidence type="ECO:0000256" key="2">
    <source>
        <dbReference type="ARBA" id="ARBA00022801"/>
    </source>
</evidence>
<dbReference type="SMART" id="SM00487">
    <property type="entry name" value="DEXDc"/>
    <property type="match status" value="1"/>
</dbReference>
<dbReference type="InterPro" id="IPR001650">
    <property type="entry name" value="Helicase_C-like"/>
</dbReference>
<dbReference type="InterPro" id="IPR014001">
    <property type="entry name" value="Helicase_ATP-bd"/>
</dbReference>
<dbReference type="Gene3D" id="1.20.120.1080">
    <property type="match status" value="1"/>
</dbReference>
<evidence type="ECO:0000259" key="9">
    <source>
        <dbReference type="PROSITE" id="PS50137"/>
    </source>
</evidence>
<sequence length="1853" mass="205885">MSTSQSIHSSHADQAQQWRRSSPVQSTTHKRQPMQIPQPQEIPQVPGPPRTRKFIENCYPGVNLPSHLSQNAKSPLANYVSMKWGFQPSYQTVKCVIQGKSQFRSFVLADELNDHRVQGCGDNVVAKAAEQLAALDALYQLQALGCLDNPPRNFVSDSAPSTKHKHFLSDGVTGIDFETARNFIQFYCEKFGVTHKADVHQVFSSSSKSKKRHSDGWSCGIIMQRLDMGRANHSNKKQATQLAYIEATRYIDSCDDTIFKEYQASIRDEVESKAKKAAIEAHRGVTMSYHASDKVQEILDGVIDNIKSSKMYSKRPYNEEEEDVITRPSTPTSAVSANGGAAAAAKKQFKPRRPPAKRHLENKSRSMSKDLEFYNTNEQFEKIRAQRASLPIFTQAEEVVSRVNDNMITVLMAATGSGKTTQMPQLILDDAIQHGRGAKCNILCTQPRRIAAISVAQRVAAERGEKLGKRVGYQVRFESKRAEPHGSINFCTTGVFLRRMQSALEESEASASTDEDGERYGLLDDITHVVVDEVHERDVDTDLTLVVLKRLIADRQARGKPLKVILMSATIDSDLFQNYFASVNNGVPAPVADIPGRSFPVTKYFLDDYLEELKGVPENEGGWVFREKNVSEYMRNEFRDNVGGDEIEIPYPLVALTIAHVLSLSRNADGHLLIFLPGWDEIKAVQTILEEQKLCGINFNDTSKYSIHVLHSSVPVQEQQKIFEPCQEGIRRIILSTNVAETSVTIPDVVYVVDAARVKEKRYDAERHMSQLVSAWVGKSNLNQRAGRAGRHREGEYYGVLSKRRYESLAAHQTVEMKRVDLSEVVLRVKALNFPGLEVEDVLAQAIEPPAPERVQLALERLLLIGAINKKKELTSLGKVLLQLPIEAPIGKLILYATFFRCLDPALTLAAILTNRDPFVAPLDLRAEANAAKQRWCRPEYKGDPFTILNAYEAWWALHSAGKHSQAWDFVNDNFLSRATLLQIRQVKEHLYKSLESLKLTEFLTADPVLNKAKVTAEKARARKGELLIPEYLNTNAHSKPMLAALIAMSCSPNFALRTGDRNHRTAAEKSVFIHSSSVLHPRNEKDDVKYQKQMDHLEKHVVSFQEKTKNISNLSAGPPGKEPQVMLRMCTRLDLMVYAMFGAAEIKRDRGTGEYMVDDWVTLLGAQTHLESLQKLKQMMHACMLRAFEGVHAGSALEQSEMYNDEEVYKLDNMLVLQSEEEAEQVDEEKLSPKEQVELDVMANNVVFLLNQFAKEKDENEARVLHKLGGGKSKSSGGNNSSNSKGGSHGSQNSHAKHILKRPAPSSQGTSRQPSSSSGASGGRFGASLYAAMKSAQSNNKISERIQALQQSSQYATPRERNKQAIDTRLSVKGRAARFSQFDTGKPLEPVRYGSSSDNRQRQIIGNRIPRASTGASDAPAGAAGAQRSVSAGGGAATESEKKQRRRSEDISMLTTQRLSIMSDESSQSVPTPNMLRANSAILAELMGRGDAEDGVAGEELKEDAKLKSPVDSNSGTCTVMSQSRSPTPKLPEEDGEELAETSSSPKQSAAVPSLVVVPPKDNSAEANVRREKEKRMQLDQNSADNGWKYIATNKAKHGDSEEVLSNGSNVDTDFGPSMSLDDRFNFISLTEPSAISKLEPKLDEAGNIATGGAPQHTTTPVDRAGSHKSRLSTSDSIANSHADSTKSTFKTSMGRIFKGRMFKRRKTLEGVNSPSNTHVPPLPTSFSQTLPALRSIEPMKINLPTAEEIERREEEKRSKEEEQLRRKKEREEEMLRNRAIQEERVRKLKDASRSRSDEKVGSKVQDKAANTTSAQSTAKENTPPQQKQTQEEPEFAIEDADWATAVIREFN</sequence>
<evidence type="ECO:0000256" key="1">
    <source>
        <dbReference type="ARBA" id="ARBA00022741"/>
    </source>
</evidence>
<feature type="compositionally biased region" description="Low complexity" evidence="8">
    <location>
        <begin position="33"/>
        <end position="44"/>
    </location>
</feature>
<feature type="compositionally biased region" description="Acidic residues" evidence="8">
    <location>
        <begin position="1833"/>
        <end position="1843"/>
    </location>
</feature>
<keyword evidence="13" id="KW-1185">Reference proteome</keyword>
<feature type="compositionally biased region" description="Basic and acidic residues" evidence="8">
    <location>
        <begin position="1440"/>
        <end position="1451"/>
    </location>
</feature>
<dbReference type="InterPro" id="IPR048333">
    <property type="entry name" value="HA2_WH"/>
</dbReference>
<dbReference type="FunFam" id="3.40.50.300:FF:000526">
    <property type="entry name" value="DExH-box ATP-dependent RNA helicase DExH3"/>
    <property type="match status" value="1"/>
</dbReference>
<feature type="compositionally biased region" description="Low complexity" evidence="8">
    <location>
        <begin position="1821"/>
        <end position="1830"/>
    </location>
</feature>